<reference evidence="2" key="1">
    <citation type="journal article" date="2019" name="Emerg. Microbes Infect.">
        <title>Comprehensive subspecies identification of 175 nontuberculous mycobacteria species based on 7547 genomic profiles.</title>
        <authorList>
            <person name="Matsumoto Y."/>
            <person name="Kinjo T."/>
            <person name="Motooka D."/>
            <person name="Nabeya D."/>
            <person name="Jung N."/>
            <person name="Uechi K."/>
            <person name="Horii T."/>
            <person name="Iida T."/>
            <person name="Fujita J."/>
            <person name="Nakamura S."/>
        </authorList>
    </citation>
    <scope>NUCLEOTIDE SEQUENCE [LARGE SCALE GENOMIC DNA]</scope>
    <source>
        <strain evidence="2">JCM 13671</strain>
    </source>
</reference>
<evidence type="ECO:0000313" key="3">
    <source>
        <dbReference type="Proteomes" id="UP000466931"/>
    </source>
</evidence>
<dbReference type="Proteomes" id="UP000466931">
    <property type="component" value="Chromosome"/>
</dbReference>
<dbReference type="EMBL" id="AP022612">
    <property type="protein sequence ID" value="BBZ34087.1"/>
    <property type="molecule type" value="Genomic_DNA"/>
</dbReference>
<protein>
    <recommendedName>
        <fullName evidence="1">AMP-dependent synthetase/ligase domain-containing protein</fullName>
    </recommendedName>
</protein>
<keyword evidence="3" id="KW-1185">Reference proteome</keyword>
<accession>A0A7I7XXT6</accession>
<dbReference type="InterPro" id="IPR042099">
    <property type="entry name" value="ANL_N_sf"/>
</dbReference>
<dbReference type="Pfam" id="PF00501">
    <property type="entry name" value="AMP-binding"/>
    <property type="match status" value="1"/>
</dbReference>
<feature type="domain" description="AMP-dependent synthetase/ligase" evidence="1">
    <location>
        <begin position="8"/>
        <end position="53"/>
    </location>
</feature>
<dbReference type="RefSeq" id="WP_109788447.1">
    <property type="nucleotide sequence ID" value="NZ_AP022612.1"/>
</dbReference>
<dbReference type="InterPro" id="IPR000873">
    <property type="entry name" value="AMP-dep_synth/lig_dom"/>
</dbReference>
<dbReference type="SUPFAM" id="SSF56801">
    <property type="entry name" value="Acetyl-CoA synthetase-like"/>
    <property type="match status" value="1"/>
</dbReference>
<reference evidence="2" key="2">
    <citation type="submission" date="2020-02" db="EMBL/GenBank/DDBJ databases">
        <authorList>
            <person name="Matsumoto Y."/>
            <person name="Motooka D."/>
            <person name="Nakamura S."/>
        </authorList>
    </citation>
    <scope>NUCLEOTIDE SEQUENCE</scope>
    <source>
        <strain evidence="2">JCM 13671</strain>
    </source>
</reference>
<gene>
    <name evidence="2" type="ORF">MCNF_26920</name>
</gene>
<sequence length="58" mass="6828">MRLHDFFDYFAREQPDAPYLEFEGRELTWNDAAREVNRLANAMVRSGVEPGQRHCARS</sequence>
<evidence type="ECO:0000313" key="2">
    <source>
        <dbReference type="EMBL" id="BBZ34087.1"/>
    </source>
</evidence>
<evidence type="ECO:0000259" key="1">
    <source>
        <dbReference type="Pfam" id="PF00501"/>
    </source>
</evidence>
<dbReference type="Gene3D" id="3.40.50.12780">
    <property type="entry name" value="N-terminal domain of ligase-like"/>
    <property type="match status" value="1"/>
</dbReference>
<dbReference type="AlphaFoldDB" id="A0A7I7XXT6"/>
<name>A0A7I7XXT6_9MYCO</name>
<organism evidence="2 3">
    <name type="scientific">Mycolicibacterium confluentis</name>
    <dbReference type="NCBI Taxonomy" id="28047"/>
    <lineage>
        <taxon>Bacteria</taxon>
        <taxon>Bacillati</taxon>
        <taxon>Actinomycetota</taxon>
        <taxon>Actinomycetes</taxon>
        <taxon>Mycobacteriales</taxon>
        <taxon>Mycobacteriaceae</taxon>
        <taxon>Mycolicibacterium</taxon>
    </lineage>
</organism>
<proteinExistence type="predicted"/>